<dbReference type="InterPro" id="IPR036388">
    <property type="entry name" value="WH-like_DNA-bd_sf"/>
</dbReference>
<dbReference type="EMBL" id="FODV01000031">
    <property type="protein sequence ID" value="SEP27700.1"/>
    <property type="molecule type" value="Genomic_DNA"/>
</dbReference>
<dbReference type="SUPFAM" id="SSF46785">
    <property type="entry name" value="Winged helix' DNA-binding domain"/>
    <property type="match status" value="1"/>
</dbReference>
<name>A0A1H8WJ56_9EURY</name>
<dbReference type="CDD" id="cd00090">
    <property type="entry name" value="HTH_ARSR"/>
    <property type="match status" value="1"/>
</dbReference>
<dbReference type="Gene3D" id="1.10.10.10">
    <property type="entry name" value="Winged helix-like DNA-binding domain superfamily/Winged helix DNA-binding domain"/>
    <property type="match status" value="1"/>
</dbReference>
<dbReference type="InterPro" id="IPR056526">
    <property type="entry name" value="TRASH_HVO_1752"/>
</dbReference>
<evidence type="ECO:0000256" key="3">
    <source>
        <dbReference type="ARBA" id="ARBA00023163"/>
    </source>
</evidence>
<protein>
    <submittedName>
        <fullName evidence="5">TRASH domain-containing protein</fullName>
    </submittedName>
</protein>
<dbReference type="OrthoDB" id="33200at2157"/>
<keyword evidence="2" id="KW-0238">DNA-binding</keyword>
<keyword evidence="1" id="KW-0805">Transcription regulation</keyword>
<dbReference type="Pfam" id="PF24273">
    <property type="entry name" value="TRASH_HVO_1752_C"/>
    <property type="match status" value="1"/>
</dbReference>
<organism evidence="5 6">
    <name type="scientific">Halogranum amylolyticum</name>
    <dbReference type="NCBI Taxonomy" id="660520"/>
    <lineage>
        <taxon>Archaea</taxon>
        <taxon>Methanobacteriati</taxon>
        <taxon>Methanobacteriota</taxon>
        <taxon>Stenosarchaea group</taxon>
        <taxon>Halobacteria</taxon>
        <taxon>Halobacteriales</taxon>
        <taxon>Haloferacaceae</taxon>
    </lineage>
</organism>
<feature type="domain" description="HTH asnC-type" evidence="4">
    <location>
        <begin position="4"/>
        <end position="68"/>
    </location>
</feature>
<dbReference type="GO" id="GO:0043565">
    <property type="term" value="F:sequence-specific DNA binding"/>
    <property type="evidence" value="ECO:0007669"/>
    <property type="project" value="InterPro"/>
</dbReference>
<dbReference type="SMART" id="SM00344">
    <property type="entry name" value="HTH_ASNC"/>
    <property type="match status" value="1"/>
</dbReference>
<evidence type="ECO:0000313" key="6">
    <source>
        <dbReference type="Proteomes" id="UP000199126"/>
    </source>
</evidence>
<dbReference type="PANTHER" id="PTHR43413:SF4">
    <property type="entry name" value="HTH-TYPE TRANSCRIPTIONAL REGULATOR LYSM"/>
    <property type="match status" value="1"/>
</dbReference>
<evidence type="ECO:0000313" key="5">
    <source>
        <dbReference type="EMBL" id="SEP27700.1"/>
    </source>
</evidence>
<dbReference type="PRINTS" id="PR00033">
    <property type="entry name" value="HTHASNC"/>
</dbReference>
<dbReference type="InterPro" id="IPR011991">
    <property type="entry name" value="ArsR-like_HTH"/>
</dbReference>
<dbReference type="Proteomes" id="UP000199126">
    <property type="component" value="Unassembled WGS sequence"/>
</dbReference>
<evidence type="ECO:0000259" key="4">
    <source>
        <dbReference type="PROSITE" id="PS50956"/>
    </source>
</evidence>
<dbReference type="PANTHER" id="PTHR43413">
    <property type="entry name" value="TRANSCRIPTIONAL REGULATOR, ASNC FAMILY"/>
    <property type="match status" value="1"/>
</dbReference>
<evidence type="ECO:0000256" key="2">
    <source>
        <dbReference type="ARBA" id="ARBA00023125"/>
    </source>
</evidence>
<evidence type="ECO:0000256" key="1">
    <source>
        <dbReference type="ARBA" id="ARBA00023015"/>
    </source>
</evidence>
<sequence>MGQLDDIDMRILELLIEDSRQTYDAIGEEVDLSSPAVSNRIDRLRERGLIRRFTVDVDRSLLIQSNATLVELQVRPTETDAVVEELRAIDSVEYLIRTSDARVTLLVHLPAAQLRERVVDVLDEYTLLSYEVRDVVEADWSPQLGATGFEVKCAECEKPIRGQEVTIETDDRTYYLCCPSCESLFLDRYERFSEET</sequence>
<keyword evidence="6" id="KW-1185">Reference proteome</keyword>
<dbReference type="InterPro" id="IPR036390">
    <property type="entry name" value="WH_DNA-bd_sf"/>
</dbReference>
<dbReference type="InterPro" id="IPR019888">
    <property type="entry name" value="Tscrpt_reg_AsnC-like"/>
</dbReference>
<gene>
    <name evidence="5" type="ORF">SAMN04487948_13114</name>
</gene>
<proteinExistence type="predicted"/>
<dbReference type="InterPro" id="IPR000485">
    <property type="entry name" value="AsnC-type_HTH_dom"/>
</dbReference>
<keyword evidence="3" id="KW-0804">Transcription</keyword>
<dbReference type="InterPro" id="IPR050684">
    <property type="entry name" value="HTH-Siroheme_Decarb"/>
</dbReference>
<reference evidence="6" key="1">
    <citation type="submission" date="2016-10" db="EMBL/GenBank/DDBJ databases">
        <authorList>
            <person name="Varghese N."/>
            <person name="Submissions S."/>
        </authorList>
    </citation>
    <scope>NUCLEOTIDE SEQUENCE [LARGE SCALE GENOMIC DNA]</scope>
    <source>
        <strain evidence="6">CGMCC 1.10121</strain>
    </source>
</reference>
<dbReference type="Pfam" id="PF13412">
    <property type="entry name" value="HTH_24"/>
    <property type="match status" value="1"/>
</dbReference>
<dbReference type="RefSeq" id="WP_089827885.1">
    <property type="nucleotide sequence ID" value="NZ_FODV01000031.1"/>
</dbReference>
<dbReference type="AlphaFoldDB" id="A0A1H8WJ56"/>
<accession>A0A1H8WJ56</accession>
<dbReference type="PROSITE" id="PS50956">
    <property type="entry name" value="HTH_ASNC_2"/>
    <property type="match status" value="1"/>
</dbReference>